<dbReference type="RefSeq" id="WP_328014675.1">
    <property type="nucleotide sequence ID" value="NZ_JARTFS010000001.1"/>
</dbReference>
<organism evidence="2 3">
    <name type="scientific">Metabacillus fastidiosus</name>
    <dbReference type="NCBI Taxonomy" id="1458"/>
    <lineage>
        <taxon>Bacteria</taxon>
        <taxon>Bacillati</taxon>
        <taxon>Bacillota</taxon>
        <taxon>Bacilli</taxon>
        <taxon>Bacillales</taxon>
        <taxon>Bacillaceae</taxon>
        <taxon>Metabacillus</taxon>
    </lineage>
</organism>
<dbReference type="SUPFAM" id="SSF56317">
    <property type="entry name" value="Carbon-nitrogen hydrolase"/>
    <property type="match status" value="1"/>
</dbReference>
<evidence type="ECO:0000259" key="1">
    <source>
        <dbReference type="PROSITE" id="PS50263"/>
    </source>
</evidence>
<dbReference type="Proteomes" id="UP001342826">
    <property type="component" value="Unassembled WGS sequence"/>
</dbReference>
<protein>
    <recommendedName>
        <fullName evidence="1">CN hydrolase domain-containing protein</fullName>
    </recommendedName>
</protein>
<keyword evidence="3" id="KW-1185">Reference proteome</keyword>
<dbReference type="PROSITE" id="PS50263">
    <property type="entry name" value="CN_HYDROLASE"/>
    <property type="match status" value="1"/>
</dbReference>
<reference evidence="2 3" key="1">
    <citation type="submission" date="2023-03" db="EMBL/GenBank/DDBJ databases">
        <title>Bacillus Genome Sequencing.</title>
        <authorList>
            <person name="Dunlap C."/>
        </authorList>
    </citation>
    <scope>NUCLEOTIDE SEQUENCE [LARGE SCALE GENOMIC DNA]</scope>
    <source>
        <strain evidence="2 3">NRS-1717</strain>
    </source>
</reference>
<dbReference type="EMBL" id="JARTFS010000001">
    <property type="protein sequence ID" value="MED4400050.1"/>
    <property type="molecule type" value="Genomic_DNA"/>
</dbReference>
<dbReference type="InterPro" id="IPR003010">
    <property type="entry name" value="C-N_Hydrolase"/>
</dbReference>
<sequence length="524" mass="61156">MTINSATINKTLINSLFCKHCIHIDILKEQTQCNQINCVCNENISFSSLLDFYSNLYFHMDNINLVNYETLILFGAFQNNQAIRKEITTLWNSHLEAEEYNSNEHLVIKKSSIELITNNLKESITNEDFLIRSMNWLFVLDASLESFRRHLEGSRDPNINKPFFKTTRGLILFRRKLGLNDYLINDEGLIPPVDPNYLTLRNNIQNFYLAKEKYNYYDVAHLNLTNGTSKRINRENISELKIGFFPGNYKFEDYRWDFDNNSMTDEIYFNFLDVENKDAYHKNIKDTLLQMLEENPDIIIFPELFAPKDLQDEIIRTTKVIKREKKRNKQNLNTFLVLPGSFHIKDTSNKIYNSSTIANGSGQEIFSVNKMNKFKIQKGKENIGILDVFQNKDGIEKCAFDKREIRLIETPIARIAIFICVDLLNFNIEEVLIDRHVDLIFVMTMTNRPASGKFLRRMQELGERNHSTIIICNNLGLDTVSTDIEKKGAYRIVVYFPGLKEPYRSNKEFAVLSIKQMIELAQIS</sequence>
<proteinExistence type="predicted"/>
<name>A0ABU6NSD1_9BACI</name>
<evidence type="ECO:0000313" key="3">
    <source>
        <dbReference type="Proteomes" id="UP001342826"/>
    </source>
</evidence>
<dbReference type="InterPro" id="IPR036526">
    <property type="entry name" value="C-N_Hydrolase_sf"/>
</dbReference>
<comment type="caution">
    <text evidence="2">The sequence shown here is derived from an EMBL/GenBank/DDBJ whole genome shotgun (WGS) entry which is preliminary data.</text>
</comment>
<accession>A0ABU6NSD1</accession>
<dbReference type="Gene3D" id="3.60.110.10">
    <property type="entry name" value="Carbon-nitrogen hydrolase"/>
    <property type="match status" value="1"/>
</dbReference>
<evidence type="ECO:0000313" key="2">
    <source>
        <dbReference type="EMBL" id="MED4400050.1"/>
    </source>
</evidence>
<gene>
    <name evidence="2" type="ORF">P9271_01580</name>
</gene>
<feature type="domain" description="CN hydrolase" evidence="1">
    <location>
        <begin position="254"/>
        <end position="524"/>
    </location>
</feature>